<dbReference type="GeneID" id="103720363"/>
<dbReference type="OrthoDB" id="17560at2759"/>
<dbReference type="PANTHER" id="PTHR17630">
    <property type="entry name" value="DIENELACTONE HYDROLASE"/>
    <property type="match status" value="1"/>
</dbReference>
<sequence length="240" mass="25494">MASSQCCANPPTLSPGSGQGCVVDDLGGLKAYTAGSPDSKLAIILVSDVYGFEAPNLRKIADKAAASGFFVVVPDFLYGDPYSPNNAERPLPIWIQSHTTAKGFEDAKPVIAALKSKGISAVGAAGFCWGAKVVVELAKAAEIQAAVFLHPSFVSVDDIKEVKCPIAILGAEFDHLSPPELVKQFEQILSAKTGVSYFVKIFPGVAHGWSVRYKVDDASAVKSAEEAHQDMLDWFAKHVK</sequence>
<dbReference type="Proteomes" id="UP000228380">
    <property type="component" value="Unplaced"/>
</dbReference>
<dbReference type="FunFam" id="3.40.50.1820:FF:000178">
    <property type="entry name" value="Carboxymethylenebutenolidase homolog"/>
    <property type="match status" value="1"/>
</dbReference>
<dbReference type="GO" id="GO:0005737">
    <property type="term" value="C:cytoplasm"/>
    <property type="evidence" value="ECO:0007669"/>
    <property type="project" value="UniProtKB-SubCell"/>
</dbReference>
<accession>A0A8B7CXG4</accession>
<dbReference type="Pfam" id="PF01738">
    <property type="entry name" value="DLH"/>
    <property type="match status" value="1"/>
</dbReference>
<dbReference type="KEGG" id="pda:103720363"/>
<dbReference type="SUPFAM" id="SSF53474">
    <property type="entry name" value="alpha/beta-Hydrolases"/>
    <property type="match status" value="1"/>
</dbReference>
<comment type="subcellular location">
    <subcellularLocation>
        <location evidence="1">Cytoplasm</location>
    </subcellularLocation>
</comment>
<dbReference type="InterPro" id="IPR029058">
    <property type="entry name" value="AB_hydrolase_fold"/>
</dbReference>
<dbReference type="AlphaFoldDB" id="A0A8B7CXG4"/>
<evidence type="ECO:0000256" key="2">
    <source>
        <dbReference type="ARBA" id="ARBA00022490"/>
    </source>
</evidence>
<dbReference type="GO" id="GO:0016787">
    <property type="term" value="F:hydrolase activity"/>
    <property type="evidence" value="ECO:0007669"/>
    <property type="project" value="InterPro"/>
</dbReference>
<dbReference type="PANTHER" id="PTHR17630:SF44">
    <property type="entry name" value="PROTEIN AIM2"/>
    <property type="match status" value="1"/>
</dbReference>
<evidence type="ECO:0000259" key="3">
    <source>
        <dbReference type="Pfam" id="PF01738"/>
    </source>
</evidence>
<name>A0A8B7CXG4_PHODC</name>
<feature type="domain" description="Dienelactone hydrolase" evidence="3">
    <location>
        <begin position="30"/>
        <end position="238"/>
    </location>
</feature>
<gene>
    <name evidence="5" type="primary">LOC103720363</name>
</gene>
<evidence type="ECO:0000313" key="4">
    <source>
        <dbReference type="Proteomes" id="UP000228380"/>
    </source>
</evidence>
<evidence type="ECO:0000256" key="1">
    <source>
        <dbReference type="ARBA" id="ARBA00004496"/>
    </source>
</evidence>
<organism evidence="4 5">
    <name type="scientific">Phoenix dactylifera</name>
    <name type="common">Date palm</name>
    <dbReference type="NCBI Taxonomy" id="42345"/>
    <lineage>
        <taxon>Eukaryota</taxon>
        <taxon>Viridiplantae</taxon>
        <taxon>Streptophyta</taxon>
        <taxon>Embryophyta</taxon>
        <taxon>Tracheophyta</taxon>
        <taxon>Spermatophyta</taxon>
        <taxon>Magnoliopsida</taxon>
        <taxon>Liliopsida</taxon>
        <taxon>Arecaceae</taxon>
        <taxon>Coryphoideae</taxon>
        <taxon>Phoeniceae</taxon>
        <taxon>Phoenix</taxon>
    </lineage>
</organism>
<dbReference type="Gene3D" id="3.40.50.1820">
    <property type="entry name" value="alpha/beta hydrolase"/>
    <property type="match status" value="1"/>
</dbReference>
<reference evidence="5" key="1">
    <citation type="submission" date="2025-08" db="UniProtKB">
        <authorList>
            <consortium name="RefSeq"/>
        </authorList>
    </citation>
    <scope>IDENTIFICATION</scope>
    <source>
        <tissue evidence="5">Young leaves</tissue>
    </source>
</reference>
<keyword evidence="2" id="KW-0963">Cytoplasm</keyword>
<dbReference type="RefSeq" id="XP_008808248.1">
    <property type="nucleotide sequence ID" value="XM_008810026.3"/>
</dbReference>
<proteinExistence type="predicted"/>
<protein>
    <submittedName>
        <fullName evidence="5">Endo-1,31,4-beta-D-glucanase-like</fullName>
    </submittedName>
</protein>
<evidence type="ECO:0000313" key="5">
    <source>
        <dbReference type="RefSeq" id="XP_008808248.1"/>
    </source>
</evidence>
<keyword evidence="4" id="KW-1185">Reference proteome</keyword>
<dbReference type="InterPro" id="IPR002925">
    <property type="entry name" value="Dienelactn_hydro"/>
</dbReference>